<evidence type="ECO:0000256" key="7">
    <source>
        <dbReference type="ARBA" id="ARBA00023242"/>
    </source>
</evidence>
<evidence type="ECO:0000256" key="5">
    <source>
        <dbReference type="ARBA" id="ARBA00022801"/>
    </source>
</evidence>
<feature type="compositionally biased region" description="Low complexity" evidence="9">
    <location>
        <begin position="943"/>
        <end position="959"/>
    </location>
</feature>
<dbReference type="PANTHER" id="PTHR12341:SF41">
    <property type="entry name" value="5'-3' EXORIBONUCLEASE 2"/>
    <property type="match status" value="1"/>
</dbReference>
<organism evidence="12 13">
    <name type="scientific">Chaetoceros tenuissimus</name>
    <dbReference type="NCBI Taxonomy" id="426638"/>
    <lineage>
        <taxon>Eukaryota</taxon>
        <taxon>Sar</taxon>
        <taxon>Stramenopiles</taxon>
        <taxon>Ochrophyta</taxon>
        <taxon>Bacillariophyta</taxon>
        <taxon>Coscinodiscophyceae</taxon>
        <taxon>Chaetocerotophycidae</taxon>
        <taxon>Chaetocerotales</taxon>
        <taxon>Chaetocerotaceae</taxon>
        <taxon>Chaetoceros</taxon>
    </lineage>
</organism>
<evidence type="ECO:0000256" key="6">
    <source>
        <dbReference type="ARBA" id="ARBA00022839"/>
    </source>
</evidence>
<evidence type="ECO:0000256" key="3">
    <source>
        <dbReference type="ARBA" id="ARBA00022664"/>
    </source>
</evidence>
<keyword evidence="13" id="KW-1185">Reference proteome</keyword>
<dbReference type="PANTHER" id="PTHR12341">
    <property type="entry name" value="5'-&gt;3' EXORIBONUCLEASE"/>
    <property type="match status" value="1"/>
</dbReference>
<dbReference type="EC" id="3.1.13.-" evidence="8"/>
<dbReference type="EMBL" id="BLLK01000062">
    <property type="protein sequence ID" value="GFH58942.1"/>
    <property type="molecule type" value="Genomic_DNA"/>
</dbReference>
<dbReference type="Proteomes" id="UP001054902">
    <property type="component" value="Unassembled WGS sequence"/>
</dbReference>
<evidence type="ECO:0000256" key="9">
    <source>
        <dbReference type="SAM" id="MobiDB-lite"/>
    </source>
</evidence>
<comment type="subcellular location">
    <subcellularLocation>
        <location evidence="1">Nucleus</location>
    </subcellularLocation>
</comment>
<protein>
    <recommendedName>
        <fullName evidence="8">5'-3' exoribonuclease</fullName>
        <ecNumber evidence="8">3.1.13.-</ecNumber>
    </recommendedName>
</protein>
<dbReference type="FunFam" id="3.40.50.12390:FF:000003">
    <property type="entry name" value="5'-3' exoribonuclease"/>
    <property type="match status" value="1"/>
</dbReference>
<evidence type="ECO:0000259" key="11">
    <source>
        <dbReference type="Pfam" id="PF17846"/>
    </source>
</evidence>
<keyword evidence="7" id="KW-0539">Nucleus</keyword>
<dbReference type="AlphaFoldDB" id="A0AAD3D7M9"/>
<dbReference type="InterPro" id="IPR004859">
    <property type="entry name" value="Xrn1_N"/>
</dbReference>
<keyword evidence="6 8" id="KW-0269">Exonuclease</keyword>
<dbReference type="Pfam" id="PF17846">
    <property type="entry name" value="XRN_M"/>
    <property type="match status" value="2"/>
</dbReference>
<keyword evidence="5 8" id="KW-0378">Hydrolase</keyword>
<gene>
    <name evidence="12" type="ORF">CTEN210_15418</name>
</gene>
<feature type="region of interest" description="Disordered" evidence="9">
    <location>
        <begin position="489"/>
        <end position="544"/>
    </location>
</feature>
<keyword evidence="3 8" id="KW-0507">mRNA processing</keyword>
<dbReference type="InterPro" id="IPR017151">
    <property type="entry name" value="Xrn2/3/4"/>
</dbReference>
<feature type="region of interest" description="Disordered" evidence="9">
    <location>
        <begin position="972"/>
        <end position="1076"/>
    </location>
</feature>
<reference evidence="12 13" key="1">
    <citation type="journal article" date="2021" name="Sci. Rep.">
        <title>The genome of the diatom Chaetoceros tenuissimus carries an ancient integrated fragment of an extant virus.</title>
        <authorList>
            <person name="Hongo Y."/>
            <person name="Kimura K."/>
            <person name="Takaki Y."/>
            <person name="Yoshida Y."/>
            <person name="Baba S."/>
            <person name="Kobayashi G."/>
            <person name="Nagasaki K."/>
            <person name="Hano T."/>
            <person name="Tomaru Y."/>
        </authorList>
    </citation>
    <scope>NUCLEOTIDE SEQUENCE [LARGE SCALE GENOMIC DNA]</scope>
    <source>
        <strain evidence="12 13">NIES-3715</strain>
    </source>
</reference>
<feature type="compositionally biased region" description="Polar residues" evidence="9">
    <location>
        <begin position="1064"/>
        <end position="1076"/>
    </location>
</feature>
<dbReference type="InterPro" id="IPR027073">
    <property type="entry name" value="5_3_exoribonuclease"/>
</dbReference>
<evidence type="ECO:0000256" key="8">
    <source>
        <dbReference type="PIRNR" id="PIRNR037239"/>
    </source>
</evidence>
<accession>A0AAD3D7M9</accession>
<dbReference type="GO" id="GO:0000956">
    <property type="term" value="P:nuclear-transcribed mRNA catabolic process"/>
    <property type="evidence" value="ECO:0007669"/>
    <property type="project" value="TreeGrafter"/>
</dbReference>
<comment type="caution">
    <text evidence="12">The sequence shown here is derived from an EMBL/GenBank/DDBJ whole genome shotgun (WGS) entry which is preliminary data.</text>
</comment>
<sequence>MGVPAFFRWLSEKYPKILTDVLEDRVHLVHNSGSIRKPFDCTRPNPSGLECDNLYIDMNGIIHPCSHPEVGPQPKTEEEMYENVCRYVDRLFRAVRPRKLLYLAIDGVAPRAKMNQQRSRRFRSAQEAREKKALENDLKQGLIQAGHHFEPTKDPWDSNVITPGTKFMLNLSEYIRFYIRKRISQDKAWKNVTVIFSDASVPGEGEHKIMAHIRHQRNQPNYNPNLVHTLHGLDADLIMLALATHEAHFYILREEVTFGRRGAEQSEQRKNESGFADAQRSLDEAAGAEAMQLPENKATPLQRVSIPVLRDYLAFEFQECNNVPFREVSFERLIDDIVFLCFFVGNDFLPHLPSLDIRDGALDFLFNVYKRILPTLGDYITNHGGEVNLSHVDVILAEVGAIEDYVFSMKHQNEENDKKRKEQYAQRKKLLTKNGQAPLANHPGGQAMEEVPKVRGRAARILNQNKDMKALGKHSQEANAKAAEELKASLMNKSEGTKRKSEDISKETETKDGDSEEEETSMDGTSMEETSMDDNSIEEVEEITDEEKKASLVLLKKKLKDTEQKKLNDYAANVQDNVRLHEKGWKNRYYTDKCKADDVQENGGREHLFRSYVMGLCWVMKYYYEGCPSWKWFYPFHYAPFASDLKNIERFSEDCKNFDMGQPFKPIEQLMAVFPKDSSHAIPKASRWLMSDPESPIIDFYPEEIACDPNGKAMPWLWVVLLPFIDEERLLGALKPSEEKWSEYEKFCNARGLDDGYIYCHISHSLASSITPVVDMKDPNKKVDIDDDKIFGKLRKPLKNEIYPLDKRSIVQPPSTSNRINSENVDELLTSPVDPNAALCAAFTEPSKGTHMSVLLKGAELPKTILGPDDYRIRRPRLNRGGGTIANMGSGRSGQSYQSGYGSMNISSYERDLAQRSGRGHQMNQAGTRAWGAMEPQQKRQRGGPQQNMQYQQNQQQNQYRQTLFQQPFQHGNHRAGNAQQYSNNNNRRSNNGGRWQPPQNFQRQQQQPRNVPQPRLPPPQQPRQQQQQQRGGYNFQHLASNRSNQPFQRNGGQQMHGRGGNQGQTRSGVSASVMSNLRSQLKSTLQKKNNK</sequence>
<feature type="compositionally biased region" description="Acidic residues" evidence="9">
    <location>
        <begin position="530"/>
        <end position="544"/>
    </location>
</feature>
<dbReference type="GO" id="GO:0006397">
    <property type="term" value="P:mRNA processing"/>
    <property type="evidence" value="ECO:0007669"/>
    <property type="project" value="UniProtKB-UniRule"/>
</dbReference>
<comment type="similarity">
    <text evidence="2 8">Belongs to the 5'-3' exonuclease family. XRN2/RAT1 subfamily.</text>
</comment>
<feature type="compositionally biased region" description="Polar residues" evidence="9">
    <location>
        <begin position="1038"/>
        <end position="1054"/>
    </location>
</feature>
<dbReference type="Pfam" id="PF03159">
    <property type="entry name" value="XRN_N"/>
    <property type="match status" value="1"/>
</dbReference>
<feature type="compositionally biased region" description="Low complexity" evidence="9">
    <location>
        <begin position="889"/>
        <end position="903"/>
    </location>
</feature>
<dbReference type="Gene3D" id="3.40.50.12390">
    <property type="match status" value="2"/>
</dbReference>
<comment type="function">
    <text evidence="8">Possesses 5'-&gt;3' exoribonuclease activity. May promote termination of transcription by RNA polymerase II.</text>
</comment>
<feature type="domain" description="Xrn1 helical" evidence="11">
    <location>
        <begin position="329"/>
        <end position="488"/>
    </location>
</feature>
<evidence type="ECO:0000313" key="12">
    <source>
        <dbReference type="EMBL" id="GFH58942.1"/>
    </source>
</evidence>
<feature type="compositionally biased region" description="Basic and acidic residues" evidence="9">
    <location>
        <begin position="495"/>
        <end position="513"/>
    </location>
</feature>
<evidence type="ECO:0000256" key="1">
    <source>
        <dbReference type="ARBA" id="ARBA00004123"/>
    </source>
</evidence>
<dbReference type="Gene3D" id="1.25.40.1050">
    <property type="match status" value="1"/>
</dbReference>
<dbReference type="PIRSF" id="PIRSF037239">
    <property type="entry name" value="Exonuclease_Xrn2"/>
    <property type="match status" value="1"/>
</dbReference>
<dbReference type="GO" id="GO:0003723">
    <property type="term" value="F:RNA binding"/>
    <property type="evidence" value="ECO:0007669"/>
    <property type="project" value="TreeGrafter"/>
</dbReference>
<evidence type="ECO:0000313" key="13">
    <source>
        <dbReference type="Proteomes" id="UP001054902"/>
    </source>
</evidence>
<dbReference type="GO" id="GO:0005634">
    <property type="term" value="C:nucleus"/>
    <property type="evidence" value="ECO:0007669"/>
    <property type="project" value="UniProtKB-SubCell"/>
</dbReference>
<dbReference type="CDD" id="cd18673">
    <property type="entry name" value="PIN_XRN1-2-like"/>
    <property type="match status" value="1"/>
</dbReference>
<feature type="compositionally biased region" description="Low complexity" evidence="9">
    <location>
        <begin position="983"/>
        <end position="1014"/>
    </location>
</feature>
<dbReference type="GO" id="GO:0004534">
    <property type="term" value="F:5'-3' RNA exonuclease activity"/>
    <property type="evidence" value="ECO:0007669"/>
    <property type="project" value="UniProtKB-UniRule"/>
</dbReference>
<feature type="region of interest" description="Disordered" evidence="9">
    <location>
        <begin position="432"/>
        <end position="451"/>
    </location>
</feature>
<proteinExistence type="inferred from homology"/>
<evidence type="ECO:0000256" key="2">
    <source>
        <dbReference type="ARBA" id="ARBA00006994"/>
    </source>
</evidence>
<evidence type="ECO:0000259" key="10">
    <source>
        <dbReference type="Pfam" id="PF03159"/>
    </source>
</evidence>
<name>A0AAD3D7M9_9STRA</name>
<dbReference type="InterPro" id="IPR041412">
    <property type="entry name" value="Xrn1_helical"/>
</dbReference>
<feature type="domain" description="Xrn1 helical" evidence="11">
    <location>
        <begin position="494"/>
        <end position="870"/>
    </location>
</feature>
<keyword evidence="4 8" id="KW-0540">Nuclease</keyword>
<evidence type="ECO:0000256" key="4">
    <source>
        <dbReference type="ARBA" id="ARBA00022722"/>
    </source>
</evidence>
<feature type="domain" description="Xrn1 N-terminal" evidence="10">
    <location>
        <begin position="1"/>
        <end position="255"/>
    </location>
</feature>
<feature type="region of interest" description="Disordered" evidence="9">
    <location>
        <begin position="873"/>
        <end position="959"/>
    </location>
</feature>